<evidence type="ECO:0000256" key="2">
    <source>
        <dbReference type="ARBA" id="ARBA00007783"/>
    </source>
</evidence>
<evidence type="ECO:0000256" key="4">
    <source>
        <dbReference type="SAM" id="Phobius"/>
    </source>
</evidence>
<gene>
    <name evidence="5" type="primary">xapG</name>
    <name evidence="5" type="ORF">GCM10011575_32010</name>
</gene>
<organism evidence="5 6">
    <name type="scientific">Microlunatus endophyticus</name>
    <dbReference type="NCBI Taxonomy" id="1716077"/>
    <lineage>
        <taxon>Bacteria</taxon>
        <taxon>Bacillati</taxon>
        <taxon>Actinomycetota</taxon>
        <taxon>Actinomycetes</taxon>
        <taxon>Propionibacteriales</taxon>
        <taxon>Propionibacteriaceae</taxon>
        <taxon>Microlunatus</taxon>
    </lineage>
</organism>
<keyword evidence="3" id="KW-0813">Transport</keyword>
<comment type="caution">
    <text evidence="5">The sequence shown here is derived from an EMBL/GenBank/DDBJ whole genome shotgun (WGS) entry which is preliminary data.</text>
</comment>
<reference evidence="5" key="1">
    <citation type="journal article" date="2014" name="Int. J. Syst. Evol. Microbiol.">
        <title>Complete genome sequence of Corynebacterium casei LMG S-19264T (=DSM 44701T), isolated from a smear-ripened cheese.</title>
        <authorList>
            <consortium name="US DOE Joint Genome Institute (JGI-PGF)"/>
            <person name="Walter F."/>
            <person name="Albersmeier A."/>
            <person name="Kalinowski J."/>
            <person name="Ruckert C."/>
        </authorList>
    </citation>
    <scope>NUCLEOTIDE SEQUENCE</scope>
    <source>
        <strain evidence="5">CGMCC 4.7306</strain>
    </source>
</reference>
<proteinExistence type="inferred from homology"/>
<dbReference type="EMBL" id="BMMZ01000008">
    <property type="protein sequence ID" value="GGL71172.1"/>
    <property type="molecule type" value="Genomic_DNA"/>
</dbReference>
<comment type="similarity">
    <text evidence="2">Belongs to the ABC-2 integral membrane protein family.</text>
</comment>
<reference evidence="5" key="2">
    <citation type="submission" date="2020-09" db="EMBL/GenBank/DDBJ databases">
        <authorList>
            <person name="Sun Q."/>
            <person name="Zhou Y."/>
        </authorList>
    </citation>
    <scope>NUCLEOTIDE SEQUENCE</scope>
    <source>
        <strain evidence="5">CGMCC 4.7306</strain>
    </source>
</reference>
<comment type="subcellular location">
    <subcellularLocation>
        <location evidence="1">Cell inner membrane</location>
        <topology evidence="1">Multi-pass membrane protein</topology>
    </subcellularLocation>
</comment>
<dbReference type="Proteomes" id="UP000613840">
    <property type="component" value="Unassembled WGS sequence"/>
</dbReference>
<sequence>MAGQASAPPEESMYQQFTPHRAGLPNLVEYFKLVWRRREFATEMSKSRVRGSHDNTVFGTAWLLIDPMLQSTIYFVMITFIRGHSSSGPTPGHTFAHLTSALFAFRLCQNALSTGAKSVTGAGKVLLNTNFPRLLIPLSAVRTGFTRFLPTIPLYLLIHLLVGEKWHVTMIGGIFFLGCLLVFGMGLSALAATLTVYFRDFANFLPYIMRLWMYLSPVLWLPSQIKGKPPAVQSLMEGNPMYTMLGGYSQLLQNGHVPALHVWVTAAFWAIASVVVGFLFFISREREFAVRVL</sequence>
<dbReference type="PANTHER" id="PTHR30413:SF8">
    <property type="entry name" value="TRANSPORT PERMEASE PROTEIN"/>
    <property type="match status" value="1"/>
</dbReference>
<feature type="transmembrane region" description="Helical" evidence="4">
    <location>
        <begin position="174"/>
        <end position="197"/>
    </location>
</feature>
<evidence type="ECO:0000313" key="5">
    <source>
        <dbReference type="EMBL" id="GGL71172.1"/>
    </source>
</evidence>
<name>A0A917SDP6_9ACTN</name>
<dbReference type="AlphaFoldDB" id="A0A917SDP6"/>
<protein>
    <submittedName>
        <fullName evidence="5">Transport permease protein</fullName>
    </submittedName>
</protein>
<evidence type="ECO:0000313" key="6">
    <source>
        <dbReference type="Proteomes" id="UP000613840"/>
    </source>
</evidence>
<feature type="transmembrane region" description="Helical" evidence="4">
    <location>
        <begin position="144"/>
        <end position="162"/>
    </location>
</feature>
<dbReference type="PANTHER" id="PTHR30413">
    <property type="entry name" value="INNER MEMBRANE TRANSPORT PERMEASE"/>
    <property type="match status" value="1"/>
</dbReference>
<dbReference type="RefSeq" id="WP_188896374.1">
    <property type="nucleotide sequence ID" value="NZ_BMMZ01000008.1"/>
</dbReference>
<dbReference type="GO" id="GO:0005886">
    <property type="term" value="C:plasma membrane"/>
    <property type="evidence" value="ECO:0007669"/>
    <property type="project" value="UniProtKB-SubCell"/>
</dbReference>
<dbReference type="GO" id="GO:0015920">
    <property type="term" value="P:lipopolysaccharide transport"/>
    <property type="evidence" value="ECO:0007669"/>
    <property type="project" value="TreeGrafter"/>
</dbReference>
<keyword evidence="4" id="KW-0812">Transmembrane</keyword>
<evidence type="ECO:0000256" key="3">
    <source>
        <dbReference type="ARBA" id="ARBA00022448"/>
    </source>
</evidence>
<keyword evidence="4" id="KW-0472">Membrane</keyword>
<feature type="transmembrane region" description="Helical" evidence="4">
    <location>
        <begin position="260"/>
        <end position="282"/>
    </location>
</feature>
<accession>A0A917SDP6</accession>
<keyword evidence="6" id="KW-1185">Reference proteome</keyword>
<keyword evidence="4" id="KW-1133">Transmembrane helix</keyword>
<evidence type="ECO:0000256" key="1">
    <source>
        <dbReference type="ARBA" id="ARBA00004429"/>
    </source>
</evidence>